<dbReference type="STRING" id="856793.MICA_433"/>
<proteinExistence type="predicted"/>
<reference evidence="1 2" key="1">
    <citation type="journal article" date="2011" name="BMC Genomics">
        <title>Genomic insights into an obligate epibiotic bacterial predator: Micavibrio aeruginosavorus ARL-13.</title>
        <authorList>
            <person name="Wang Z."/>
            <person name="Kadouri D."/>
            <person name="Wu M."/>
        </authorList>
    </citation>
    <scope>NUCLEOTIDE SEQUENCE [LARGE SCALE GENOMIC DNA]</scope>
    <source>
        <strain evidence="1 2">ARL-13</strain>
    </source>
</reference>
<dbReference type="HOGENOM" id="CLU_1650181_0_0_5"/>
<organism evidence="1 2">
    <name type="scientific">Micavibrio aeruginosavorus (strain ARL-13)</name>
    <dbReference type="NCBI Taxonomy" id="856793"/>
    <lineage>
        <taxon>Bacteria</taxon>
        <taxon>Pseudomonadati</taxon>
        <taxon>Bdellovibrionota</taxon>
        <taxon>Bdellovibrionia</taxon>
        <taxon>Bdellovibrionales</taxon>
        <taxon>Pseudobdellovibrionaceae</taxon>
        <taxon>Micavibrio</taxon>
    </lineage>
</organism>
<evidence type="ECO:0000313" key="1">
    <source>
        <dbReference type="EMBL" id="AEP08776.1"/>
    </source>
</evidence>
<dbReference type="EMBL" id="CP002382">
    <property type="protein sequence ID" value="AEP08776.1"/>
    <property type="molecule type" value="Genomic_DNA"/>
</dbReference>
<evidence type="ECO:0000313" key="2">
    <source>
        <dbReference type="Proteomes" id="UP000009286"/>
    </source>
</evidence>
<dbReference type="RefSeq" id="WP_014101999.1">
    <property type="nucleotide sequence ID" value="NC_016026.1"/>
</dbReference>
<protein>
    <submittedName>
        <fullName evidence="1">Uncharacterized protein</fullName>
    </submittedName>
</protein>
<dbReference type="OrthoDB" id="9821839at2"/>
<dbReference type="AlphaFoldDB" id="G2KS93"/>
<accession>G2KS93</accession>
<name>G2KS93_MICAA</name>
<dbReference type="KEGG" id="mai:MICA_433"/>
<gene>
    <name evidence="1" type="ordered locus">MICA_433</name>
</gene>
<dbReference type="Proteomes" id="UP000009286">
    <property type="component" value="Chromosome"/>
</dbReference>
<keyword evidence="2" id="KW-1185">Reference proteome</keyword>
<sequence length="160" mass="17958">MANTDDAKVEINTPYDVQGLIVTPLGSSRSSDNYDHVRRFMAKVFFLPDTPQNKKFRSTLREDTLLNIHSYMTDSDVARINECGNTITFEKLSVTFNALGYPDAVDLRTACQTPGTKSHVLHVEATRKAVMGRDMPSPCDTCTCEKGNRKPPKTDYSYEL</sequence>